<keyword evidence="3" id="KW-1185">Reference proteome</keyword>
<accession>A0AAU9P113</accession>
<dbReference type="Proteomes" id="UP001157418">
    <property type="component" value="Unassembled WGS sequence"/>
</dbReference>
<organism evidence="2 3">
    <name type="scientific">Lactuca virosa</name>
    <dbReference type="NCBI Taxonomy" id="75947"/>
    <lineage>
        <taxon>Eukaryota</taxon>
        <taxon>Viridiplantae</taxon>
        <taxon>Streptophyta</taxon>
        <taxon>Embryophyta</taxon>
        <taxon>Tracheophyta</taxon>
        <taxon>Spermatophyta</taxon>
        <taxon>Magnoliopsida</taxon>
        <taxon>eudicotyledons</taxon>
        <taxon>Gunneridae</taxon>
        <taxon>Pentapetalae</taxon>
        <taxon>asterids</taxon>
        <taxon>campanulids</taxon>
        <taxon>Asterales</taxon>
        <taxon>Asteraceae</taxon>
        <taxon>Cichorioideae</taxon>
        <taxon>Cichorieae</taxon>
        <taxon>Lactucinae</taxon>
        <taxon>Lactuca</taxon>
    </lineage>
</organism>
<feature type="region of interest" description="Disordered" evidence="1">
    <location>
        <begin position="55"/>
        <end position="96"/>
    </location>
</feature>
<dbReference type="EMBL" id="CAKMRJ010005523">
    <property type="protein sequence ID" value="CAH1443765.1"/>
    <property type="molecule type" value="Genomic_DNA"/>
</dbReference>
<name>A0AAU9P113_9ASTR</name>
<dbReference type="AlphaFoldDB" id="A0AAU9P113"/>
<evidence type="ECO:0000313" key="2">
    <source>
        <dbReference type="EMBL" id="CAH1443765.1"/>
    </source>
</evidence>
<evidence type="ECO:0000256" key="1">
    <source>
        <dbReference type="SAM" id="MobiDB-lite"/>
    </source>
</evidence>
<proteinExistence type="predicted"/>
<sequence>MPPHQDLSTNVTPPTIHEQLSTLIAISTANLHRLDAIISQMATVNTFMGIQTGTMAKLIPPPPPLQPPNQQPMPPLPTSTPSLPPPQQSLLPPPPLKPLELPMSTTEQQFLPPMMPPPKTTYIKLQKTIPANKNYQGRFQTNAPGLKNGVLFKRRQTDTDLWSYLRPPPWPDPSVHEYNPIVIRNRHESALRTRPFFRGGVLIQYSLVIDIFSCHAVKLLSSYSLFYVPVKHHQ</sequence>
<evidence type="ECO:0000313" key="3">
    <source>
        <dbReference type="Proteomes" id="UP001157418"/>
    </source>
</evidence>
<gene>
    <name evidence="2" type="ORF">LVIROSA_LOCUS29658</name>
</gene>
<comment type="caution">
    <text evidence="2">The sequence shown here is derived from an EMBL/GenBank/DDBJ whole genome shotgun (WGS) entry which is preliminary data.</text>
</comment>
<protein>
    <submittedName>
        <fullName evidence="2">Uncharacterized protein</fullName>
    </submittedName>
</protein>
<feature type="compositionally biased region" description="Pro residues" evidence="1">
    <location>
        <begin position="59"/>
        <end position="96"/>
    </location>
</feature>
<reference evidence="2 3" key="1">
    <citation type="submission" date="2022-01" db="EMBL/GenBank/DDBJ databases">
        <authorList>
            <person name="Xiong W."/>
            <person name="Schranz E."/>
        </authorList>
    </citation>
    <scope>NUCLEOTIDE SEQUENCE [LARGE SCALE GENOMIC DNA]</scope>
</reference>